<keyword evidence="3" id="KW-1185">Reference proteome</keyword>
<dbReference type="OrthoDB" id="5422338at2"/>
<evidence type="ECO:0000259" key="1">
    <source>
        <dbReference type="Pfam" id="PF12697"/>
    </source>
</evidence>
<feature type="domain" description="AB hydrolase-1" evidence="1">
    <location>
        <begin position="36"/>
        <end position="301"/>
    </location>
</feature>
<dbReference type="Pfam" id="PF12697">
    <property type="entry name" value="Abhydrolase_6"/>
    <property type="match status" value="1"/>
</dbReference>
<gene>
    <name evidence="2" type="ORF">SAMN02745673_02980</name>
</gene>
<dbReference type="GO" id="GO:0003824">
    <property type="term" value="F:catalytic activity"/>
    <property type="evidence" value="ECO:0007669"/>
    <property type="project" value="UniProtKB-ARBA"/>
</dbReference>
<reference evidence="2 3" key="1">
    <citation type="submission" date="2017-02" db="EMBL/GenBank/DDBJ databases">
        <authorList>
            <person name="Peterson S.W."/>
        </authorList>
    </citation>
    <scope>NUCLEOTIDE SEQUENCE [LARGE SCALE GENOMIC DNA]</scope>
    <source>
        <strain evidence="2 3">DSM 45154</strain>
    </source>
</reference>
<dbReference type="SUPFAM" id="SSF53474">
    <property type="entry name" value="alpha/beta-Hydrolases"/>
    <property type="match status" value="1"/>
</dbReference>
<dbReference type="RefSeq" id="WP_078762272.1">
    <property type="nucleotide sequence ID" value="NZ_FUWS01000007.1"/>
</dbReference>
<evidence type="ECO:0000313" key="3">
    <source>
        <dbReference type="Proteomes" id="UP000190637"/>
    </source>
</evidence>
<accession>A0A1T4RTV1</accession>
<sequence>MTPLRYAVESPRSLRTPDGALLRVFLRGPDDAPLTVVLCHGWFLSSDTWRLQVSALFSGRSGIEPGRVRVVRWEQRGHAGSTLGARRVDGGLLGAGLAAVIREFAPTGPVVLGGHCVGGVAVCALAAAHPDLVADRVRGLLLVSVPSGRPAPEGPGLPRAARVSALARRGVLGALAALPGPVEHLRALLPAHWSAHQALVRRTLFGRHADPMLVRECAELLHATPTAVIAAFRPEVVASGAPRFPTALRDVAVRIMLGEEDRLTPAHHGDALARALPDARLDLLPGVGHVPMLESPRLVEERLAELCRAAL</sequence>
<dbReference type="AlphaFoldDB" id="A0A1T4RTV1"/>
<organism evidence="2 3">
    <name type="scientific">Marinactinospora thermotolerans DSM 45154</name>
    <dbReference type="NCBI Taxonomy" id="1122192"/>
    <lineage>
        <taxon>Bacteria</taxon>
        <taxon>Bacillati</taxon>
        <taxon>Actinomycetota</taxon>
        <taxon>Actinomycetes</taxon>
        <taxon>Streptosporangiales</taxon>
        <taxon>Nocardiopsidaceae</taxon>
        <taxon>Marinactinospora</taxon>
    </lineage>
</organism>
<dbReference type="STRING" id="1122192.SAMN02745673_02980"/>
<dbReference type="PANTHER" id="PTHR43689">
    <property type="entry name" value="HYDROLASE"/>
    <property type="match status" value="1"/>
</dbReference>
<dbReference type="EMBL" id="FUWS01000007">
    <property type="protein sequence ID" value="SKA19399.1"/>
    <property type="molecule type" value="Genomic_DNA"/>
</dbReference>
<dbReference type="Proteomes" id="UP000190637">
    <property type="component" value="Unassembled WGS sequence"/>
</dbReference>
<dbReference type="InterPro" id="IPR029058">
    <property type="entry name" value="AB_hydrolase_fold"/>
</dbReference>
<protein>
    <submittedName>
        <fullName evidence="2">Pimeloyl-ACP methyl ester carboxylesterase</fullName>
    </submittedName>
</protein>
<dbReference type="Gene3D" id="3.40.50.1820">
    <property type="entry name" value="alpha/beta hydrolase"/>
    <property type="match status" value="1"/>
</dbReference>
<dbReference type="PANTHER" id="PTHR43689:SF8">
    <property type="entry name" value="ALPHA_BETA-HYDROLASES SUPERFAMILY PROTEIN"/>
    <property type="match status" value="1"/>
</dbReference>
<name>A0A1T4RTV1_9ACTN</name>
<dbReference type="InterPro" id="IPR000073">
    <property type="entry name" value="AB_hydrolase_1"/>
</dbReference>
<proteinExistence type="predicted"/>
<evidence type="ECO:0000313" key="2">
    <source>
        <dbReference type="EMBL" id="SKA19399.1"/>
    </source>
</evidence>